<dbReference type="Proteomes" id="UP000094741">
    <property type="component" value="Unassembled WGS sequence"/>
</dbReference>
<protein>
    <submittedName>
        <fullName evidence="1">Uncharacterized protein</fullName>
    </submittedName>
</protein>
<evidence type="ECO:0000313" key="1">
    <source>
        <dbReference type="EMBL" id="OEE37265.1"/>
    </source>
</evidence>
<proteinExistence type="predicted"/>
<sequence>MAYCNQLDENKFSSIYTVLQNKARLEHEQAYKSNVRKAKTRMQKSKCAGQYIGAWQRLFNGWLGNTVSNLHVMDCINSNTVIGDTEGVSFISC</sequence>
<accession>A0A1E5BIJ1</accession>
<dbReference type="STRING" id="1187848.A1QO_03955"/>
<reference evidence="1 2" key="1">
    <citation type="journal article" date="2012" name="Science">
        <title>Ecological populations of bacteria act as socially cohesive units of antibiotic production and resistance.</title>
        <authorList>
            <person name="Cordero O.X."/>
            <person name="Wildschutte H."/>
            <person name="Kirkup B."/>
            <person name="Proehl S."/>
            <person name="Ngo L."/>
            <person name="Hussain F."/>
            <person name="Le Roux F."/>
            <person name="Mincer T."/>
            <person name="Polz M.F."/>
        </authorList>
    </citation>
    <scope>NUCLEOTIDE SEQUENCE [LARGE SCALE GENOMIC DNA]</scope>
    <source>
        <strain evidence="1 2">ZF-129</strain>
    </source>
</reference>
<evidence type="ECO:0000313" key="2">
    <source>
        <dbReference type="Proteomes" id="UP000094741"/>
    </source>
</evidence>
<gene>
    <name evidence="1" type="ORF">A1QO_03955</name>
</gene>
<dbReference type="OrthoDB" id="6604881at2"/>
<name>A0A1E5BIJ1_9VIBR</name>
<dbReference type="EMBL" id="AJYQ02000020">
    <property type="protein sequence ID" value="OEE37265.1"/>
    <property type="molecule type" value="Genomic_DNA"/>
</dbReference>
<comment type="caution">
    <text evidence="1">The sequence shown here is derived from an EMBL/GenBank/DDBJ whole genome shotgun (WGS) entry which is preliminary data.</text>
</comment>
<dbReference type="RefSeq" id="WP_017041743.1">
    <property type="nucleotide sequence ID" value="NZ_AJYQ02000020.1"/>
</dbReference>
<dbReference type="AlphaFoldDB" id="A0A1E5BIJ1"/>
<organism evidence="1 2">
    <name type="scientific">Vibrio genomosp. F10 str. ZF-129</name>
    <dbReference type="NCBI Taxonomy" id="1187848"/>
    <lineage>
        <taxon>Bacteria</taxon>
        <taxon>Pseudomonadati</taxon>
        <taxon>Pseudomonadota</taxon>
        <taxon>Gammaproteobacteria</taxon>
        <taxon>Vibrionales</taxon>
        <taxon>Vibrionaceae</taxon>
        <taxon>Vibrio</taxon>
    </lineage>
</organism>